<dbReference type="RefSeq" id="WP_054454290.1">
    <property type="nucleotide sequence ID" value="NZ_CADIJY010000002.1"/>
</dbReference>
<dbReference type="AlphaFoldDB" id="A0AAD2IZW3"/>
<feature type="transmembrane region" description="Helical" evidence="7">
    <location>
        <begin position="21"/>
        <end position="39"/>
    </location>
</feature>
<evidence type="ECO:0000256" key="7">
    <source>
        <dbReference type="SAM" id="Phobius"/>
    </source>
</evidence>
<evidence type="ECO:0000256" key="2">
    <source>
        <dbReference type="ARBA" id="ARBA00022475"/>
    </source>
</evidence>
<evidence type="ECO:0000256" key="1">
    <source>
        <dbReference type="ARBA" id="ARBA00004651"/>
    </source>
</evidence>
<keyword evidence="4 7" id="KW-1133">Transmembrane helix</keyword>
<keyword evidence="5 7" id="KW-0472">Membrane</keyword>
<keyword evidence="3 7" id="KW-0812">Transmembrane</keyword>
<evidence type="ECO:0000313" key="9">
    <source>
        <dbReference type="Proteomes" id="UP000044098"/>
    </source>
</evidence>
<evidence type="ECO:0000256" key="4">
    <source>
        <dbReference type="ARBA" id="ARBA00022989"/>
    </source>
</evidence>
<keyword evidence="2" id="KW-1003">Cell membrane</keyword>
<dbReference type="GO" id="GO:0005886">
    <property type="term" value="C:plasma membrane"/>
    <property type="evidence" value="ECO:0007669"/>
    <property type="project" value="UniProtKB-SubCell"/>
</dbReference>
<feature type="transmembrane region" description="Helical" evidence="7">
    <location>
        <begin position="91"/>
        <end position="114"/>
    </location>
</feature>
<feature type="transmembrane region" description="Helical" evidence="7">
    <location>
        <begin position="284"/>
        <end position="309"/>
    </location>
</feature>
<name>A0AAD2IZW3_ACHAE</name>
<evidence type="ECO:0000256" key="5">
    <source>
        <dbReference type="ARBA" id="ARBA00023136"/>
    </source>
</evidence>
<evidence type="ECO:0000256" key="6">
    <source>
        <dbReference type="SAM" id="MobiDB-lite"/>
    </source>
</evidence>
<gene>
    <name evidence="8" type="primary">ybhN</name>
    <name evidence="8" type="ORF">ERS370000_02853</name>
</gene>
<feature type="transmembrane region" description="Helical" evidence="7">
    <location>
        <begin position="171"/>
        <end position="194"/>
    </location>
</feature>
<evidence type="ECO:0000313" key="8">
    <source>
        <dbReference type="EMBL" id="CUJ13688.1"/>
    </source>
</evidence>
<protein>
    <submittedName>
        <fullName evidence="8">Inner membrane protein ybhN</fullName>
    </submittedName>
</protein>
<dbReference type="Pfam" id="PF03706">
    <property type="entry name" value="LPG_synthase_TM"/>
    <property type="match status" value="1"/>
</dbReference>
<feature type="region of interest" description="Disordered" evidence="6">
    <location>
        <begin position="323"/>
        <end position="343"/>
    </location>
</feature>
<comment type="subcellular location">
    <subcellularLocation>
        <location evidence="1">Cell membrane</location>
        <topology evidence="1">Multi-pass membrane protein</topology>
    </subcellularLocation>
</comment>
<proteinExistence type="predicted"/>
<dbReference type="InterPro" id="IPR022791">
    <property type="entry name" value="L-PG_synthase/AglD"/>
</dbReference>
<dbReference type="EMBL" id="CYTK01000004">
    <property type="protein sequence ID" value="CUJ13688.1"/>
    <property type="molecule type" value="Genomic_DNA"/>
</dbReference>
<feature type="transmembrane region" description="Helical" evidence="7">
    <location>
        <begin position="214"/>
        <end position="235"/>
    </location>
</feature>
<feature type="transmembrane region" description="Helical" evidence="7">
    <location>
        <begin position="134"/>
        <end position="159"/>
    </location>
</feature>
<sequence length="343" mass="36280">MRVFRSTLTRAWRHRWPRVKRALPVIVLALVAALLYYFGRSIDWAQVWVAMRRIPPGTIAIAAALVVAGYLAYGALDLLGKRYTRHTLPWAKALGVAMMSYALNLSLGVLLGGLGARLRLYARLGCRKSVATRVALFSAVSNWVGYAWVAGALFVAGAVPVPQGWAIGSNLLRVLGAALLLLAAGYVAVCARATRRSWTLMGQHAVLPRAGMAAAQSAVAALSWVIMGAIIHLLLQGKASYPAVLGILLCASFAALIIRVPGGLGTTEAIFVATLAPGIPAPEVLGAVLAYRALYAFAPLFLALAAFGVMEVKLRRRRAHAGGHAQPAADGGRGNNTGQSFKV</sequence>
<dbReference type="Proteomes" id="UP000044098">
    <property type="component" value="Unassembled WGS sequence"/>
</dbReference>
<feature type="transmembrane region" description="Helical" evidence="7">
    <location>
        <begin position="59"/>
        <end position="79"/>
    </location>
</feature>
<feature type="transmembrane region" description="Helical" evidence="7">
    <location>
        <begin position="242"/>
        <end position="264"/>
    </location>
</feature>
<organism evidence="8 9">
    <name type="scientific">Achromobacter aegrifaciens</name>
    <dbReference type="NCBI Taxonomy" id="1287736"/>
    <lineage>
        <taxon>Bacteria</taxon>
        <taxon>Pseudomonadati</taxon>
        <taxon>Pseudomonadota</taxon>
        <taxon>Betaproteobacteria</taxon>
        <taxon>Burkholderiales</taxon>
        <taxon>Alcaligenaceae</taxon>
        <taxon>Achromobacter</taxon>
    </lineage>
</organism>
<evidence type="ECO:0000256" key="3">
    <source>
        <dbReference type="ARBA" id="ARBA00022692"/>
    </source>
</evidence>
<comment type="caution">
    <text evidence="8">The sequence shown here is derived from an EMBL/GenBank/DDBJ whole genome shotgun (WGS) entry which is preliminary data.</text>
</comment>
<reference evidence="8 9" key="1">
    <citation type="submission" date="2015-09" db="EMBL/GenBank/DDBJ databases">
        <authorList>
            <consortium name="Pathogen Informatics"/>
        </authorList>
    </citation>
    <scope>NUCLEOTIDE SEQUENCE [LARGE SCALE GENOMIC DNA]</scope>
    <source>
        <strain evidence="8 9">2789STDY5608625</strain>
    </source>
</reference>
<accession>A0AAD2IZW3</accession>